<organism evidence="7 8">
    <name type="scientific">Vairimorpha necatrix</name>
    <dbReference type="NCBI Taxonomy" id="6039"/>
    <lineage>
        <taxon>Eukaryota</taxon>
        <taxon>Fungi</taxon>
        <taxon>Fungi incertae sedis</taxon>
        <taxon>Microsporidia</taxon>
        <taxon>Nosematidae</taxon>
        <taxon>Vairimorpha</taxon>
    </lineage>
</organism>
<evidence type="ECO:0000256" key="2">
    <source>
        <dbReference type="ARBA" id="ARBA00022692"/>
    </source>
</evidence>
<dbReference type="Gene3D" id="1.20.1250.20">
    <property type="entry name" value="MFS general substrate transporter like domains"/>
    <property type="match status" value="2"/>
</dbReference>
<dbReference type="InterPro" id="IPR005829">
    <property type="entry name" value="Sugar_transporter_CS"/>
</dbReference>
<feature type="transmembrane region" description="Helical" evidence="5">
    <location>
        <begin position="362"/>
        <end position="382"/>
    </location>
</feature>
<dbReference type="KEGG" id="vnx:VNE69_06124"/>
<keyword evidence="7" id="KW-0762">Sugar transport</keyword>
<evidence type="ECO:0000256" key="4">
    <source>
        <dbReference type="ARBA" id="ARBA00023136"/>
    </source>
</evidence>
<feature type="transmembrane region" description="Helical" evidence="5">
    <location>
        <begin position="167"/>
        <end position="187"/>
    </location>
</feature>
<protein>
    <submittedName>
        <fullName evidence="7">Solute carrier family 2, facilitated glucose transporter member 3</fullName>
    </submittedName>
</protein>
<accession>A0AAX4JCX3</accession>
<keyword evidence="7" id="KW-0813">Transport</keyword>
<feature type="transmembrane region" description="Helical" evidence="5">
    <location>
        <begin position="333"/>
        <end position="356"/>
    </location>
</feature>
<dbReference type="GO" id="GO:0016020">
    <property type="term" value="C:membrane"/>
    <property type="evidence" value="ECO:0007669"/>
    <property type="project" value="UniProtKB-SubCell"/>
</dbReference>
<dbReference type="InterPro" id="IPR050549">
    <property type="entry name" value="MFS_Trehalose_Transporter"/>
</dbReference>
<keyword evidence="3 5" id="KW-1133">Transmembrane helix</keyword>
<evidence type="ECO:0000256" key="1">
    <source>
        <dbReference type="ARBA" id="ARBA00004141"/>
    </source>
</evidence>
<dbReference type="Proteomes" id="UP001334084">
    <property type="component" value="Chromosome 6"/>
</dbReference>
<dbReference type="GO" id="GO:0022857">
    <property type="term" value="F:transmembrane transporter activity"/>
    <property type="evidence" value="ECO:0007669"/>
    <property type="project" value="InterPro"/>
</dbReference>
<dbReference type="PROSITE" id="PS50850">
    <property type="entry name" value="MFS"/>
    <property type="match status" value="1"/>
</dbReference>
<dbReference type="InterPro" id="IPR036259">
    <property type="entry name" value="MFS_trans_sf"/>
</dbReference>
<feature type="domain" description="Major facilitator superfamily (MFS) profile" evidence="6">
    <location>
        <begin position="10"/>
        <end position="386"/>
    </location>
</feature>
<feature type="transmembrane region" description="Helical" evidence="5">
    <location>
        <begin position="7"/>
        <end position="25"/>
    </location>
</feature>
<feature type="transmembrane region" description="Helical" evidence="5">
    <location>
        <begin position="276"/>
        <end position="294"/>
    </location>
</feature>
<dbReference type="Pfam" id="PF00083">
    <property type="entry name" value="Sugar_tr"/>
    <property type="match status" value="2"/>
</dbReference>
<feature type="transmembrane region" description="Helical" evidence="5">
    <location>
        <begin position="80"/>
        <end position="98"/>
    </location>
</feature>
<keyword evidence="8" id="KW-1185">Reference proteome</keyword>
<dbReference type="PROSITE" id="PS00216">
    <property type="entry name" value="SUGAR_TRANSPORT_1"/>
    <property type="match status" value="1"/>
</dbReference>
<evidence type="ECO:0000256" key="5">
    <source>
        <dbReference type="SAM" id="Phobius"/>
    </source>
</evidence>
<feature type="transmembrane region" description="Helical" evidence="5">
    <location>
        <begin position="54"/>
        <end position="73"/>
    </location>
</feature>
<feature type="transmembrane region" description="Helical" evidence="5">
    <location>
        <begin position="110"/>
        <end position="128"/>
    </location>
</feature>
<feature type="transmembrane region" description="Helical" evidence="5">
    <location>
        <begin position="249"/>
        <end position="269"/>
    </location>
</feature>
<dbReference type="EMBL" id="CP142731">
    <property type="protein sequence ID" value="WUR03804.1"/>
    <property type="molecule type" value="Genomic_DNA"/>
</dbReference>
<gene>
    <name evidence="7" type="ORF">VNE69_06124</name>
</gene>
<dbReference type="PANTHER" id="PTHR48021:SF1">
    <property type="entry name" value="GH07001P-RELATED"/>
    <property type="match status" value="1"/>
</dbReference>
<feature type="transmembrane region" description="Helical" evidence="5">
    <location>
        <begin position="215"/>
        <end position="237"/>
    </location>
</feature>
<dbReference type="PANTHER" id="PTHR48021">
    <property type="match status" value="1"/>
</dbReference>
<dbReference type="GeneID" id="90541621"/>
<evidence type="ECO:0000259" key="6">
    <source>
        <dbReference type="PROSITE" id="PS50850"/>
    </source>
</evidence>
<feature type="transmembrane region" description="Helical" evidence="5">
    <location>
        <begin position="140"/>
        <end position="161"/>
    </location>
</feature>
<dbReference type="SUPFAM" id="SSF103473">
    <property type="entry name" value="MFS general substrate transporter"/>
    <property type="match status" value="1"/>
</dbReference>
<evidence type="ECO:0000313" key="7">
    <source>
        <dbReference type="EMBL" id="WUR03804.1"/>
    </source>
</evidence>
<dbReference type="AlphaFoldDB" id="A0AAX4JCX3"/>
<comment type="subcellular location">
    <subcellularLocation>
        <location evidence="1">Membrane</location>
        <topology evidence="1">Multi-pass membrane protein</topology>
    </subcellularLocation>
</comment>
<keyword evidence="2 5" id="KW-0812">Transmembrane</keyword>
<name>A0AAX4JCX3_9MICR</name>
<evidence type="ECO:0000256" key="3">
    <source>
        <dbReference type="ARBA" id="ARBA00022989"/>
    </source>
</evidence>
<dbReference type="RefSeq" id="XP_065329949.1">
    <property type="nucleotide sequence ID" value="XM_065473877.1"/>
</dbReference>
<feature type="transmembrane region" description="Helical" evidence="5">
    <location>
        <begin position="300"/>
        <end position="321"/>
    </location>
</feature>
<dbReference type="InterPro" id="IPR005828">
    <property type="entry name" value="MFS_sugar_transport-like"/>
</dbReference>
<proteinExistence type="predicted"/>
<dbReference type="InterPro" id="IPR020846">
    <property type="entry name" value="MFS_dom"/>
</dbReference>
<sequence length="393" mass="44714">MKEQIKTFLYSTTASFSSLLFGLLFTSEQVLYPKLEENFSTYNLAISFDNYKNMFAYSVFLGAFFISCLNYIFTGIDRKTVLILNNITYLIACLLSLVSSDICVSLCARLIIGIGAGNSCCIVPNYLFSVTNDDNRGFYMSFHSIGIVFGLVLGKLLQYIYGTDGWRFIYLSVTCFIVIHTIALCFIRNCPYVTSENDHTTITELLKNKKARKSVFLSLCFHISQHACGIEFFTNFLEAIFDKSSNIELQSVLTLAFSAFVSIISSLFIDKVGRKKFIIISTVIIIFCTLYINFIDMTPLITYVYMFGYNIGIASIPWFITNEIFEPKYVMPAMRLSIGANWLSAFFLSILSFYLHDKIGNTLFLLYGGVMTIFLMIVIVFFKETKNRPIGFQ</sequence>
<evidence type="ECO:0000313" key="8">
    <source>
        <dbReference type="Proteomes" id="UP001334084"/>
    </source>
</evidence>
<reference evidence="7" key="1">
    <citation type="journal article" date="2024" name="BMC Genomics">
        <title>Functional annotation of a divergent genome using sequence and structure-based similarity.</title>
        <authorList>
            <person name="Svedberg D."/>
            <person name="Winiger R.R."/>
            <person name="Berg A."/>
            <person name="Sharma H."/>
            <person name="Tellgren-Roth C."/>
            <person name="Debrunner-Vossbrinck B.A."/>
            <person name="Vossbrinck C.R."/>
            <person name="Barandun J."/>
        </authorList>
    </citation>
    <scope>NUCLEOTIDE SEQUENCE</scope>
    <source>
        <strain evidence="7">Illinois isolate</strain>
    </source>
</reference>
<keyword evidence="4 5" id="KW-0472">Membrane</keyword>